<dbReference type="SMART" id="SM00823">
    <property type="entry name" value="PKS_PP"/>
    <property type="match status" value="1"/>
</dbReference>
<dbReference type="PANTHER" id="PTHR42921:SF1">
    <property type="entry name" value="ACETOACETYL-COA SYNTHETASE"/>
    <property type="match status" value="1"/>
</dbReference>
<dbReference type="Gene3D" id="3.30.300.30">
    <property type="match status" value="1"/>
</dbReference>
<proteinExistence type="inferred from homology"/>
<dbReference type="InterPro" id="IPR045851">
    <property type="entry name" value="AMP-bd_C_sf"/>
</dbReference>
<dbReference type="SUPFAM" id="SSF56801">
    <property type="entry name" value="Acetyl-CoA synthetase-like"/>
    <property type="match status" value="1"/>
</dbReference>
<dbReference type="SUPFAM" id="SSF47336">
    <property type="entry name" value="ACP-like"/>
    <property type="match status" value="1"/>
</dbReference>
<dbReference type="Pfam" id="PF00550">
    <property type="entry name" value="PP-binding"/>
    <property type="match status" value="1"/>
</dbReference>
<reference evidence="8 9" key="1">
    <citation type="submission" date="2022-03" db="EMBL/GenBank/DDBJ databases">
        <title>Complete genome analysis of Roseomonas KG 17.1 : a prolific producer of plant growth promoters.</title>
        <authorList>
            <person name="Saadouli I."/>
            <person name="Najjari A."/>
            <person name="Mosbah A."/>
            <person name="Ouzari H.I."/>
        </authorList>
    </citation>
    <scope>NUCLEOTIDE SEQUENCE [LARGE SCALE GENOMIC DNA]</scope>
    <source>
        <strain evidence="8 9">KG17-1</strain>
    </source>
</reference>
<dbReference type="InterPro" id="IPR025110">
    <property type="entry name" value="AMP-bd_C"/>
</dbReference>
<evidence type="ECO:0000256" key="3">
    <source>
        <dbReference type="ARBA" id="ARBA00022553"/>
    </source>
</evidence>
<evidence type="ECO:0000256" key="4">
    <source>
        <dbReference type="ARBA" id="ARBA00022598"/>
    </source>
</evidence>
<dbReference type="InterPro" id="IPR005914">
    <property type="entry name" value="Acac_CoA_synth"/>
</dbReference>
<dbReference type="EMBL" id="JALBUU010000004">
    <property type="protein sequence ID" value="MCI0752657.1"/>
    <property type="molecule type" value="Genomic_DNA"/>
</dbReference>
<dbReference type="Proteomes" id="UP001201985">
    <property type="component" value="Unassembled WGS sequence"/>
</dbReference>
<dbReference type="NCBIfam" id="TIGR01217">
    <property type="entry name" value="ac_ac_CoA_syn"/>
    <property type="match status" value="1"/>
</dbReference>
<dbReference type="PROSITE" id="PS50075">
    <property type="entry name" value="CARRIER"/>
    <property type="match status" value="1"/>
</dbReference>
<dbReference type="InterPro" id="IPR020845">
    <property type="entry name" value="AMP-binding_CS"/>
</dbReference>
<name>A0ABS9W0D5_9PROT</name>
<dbReference type="PROSITE" id="PS00455">
    <property type="entry name" value="AMP_BINDING"/>
    <property type="match status" value="1"/>
</dbReference>
<keyword evidence="4 8" id="KW-0436">Ligase</keyword>
<evidence type="ECO:0000256" key="6">
    <source>
        <dbReference type="ARBA" id="ARBA00022840"/>
    </source>
</evidence>
<evidence type="ECO:0000313" key="8">
    <source>
        <dbReference type="EMBL" id="MCI0752657.1"/>
    </source>
</evidence>
<keyword evidence="6" id="KW-0067">ATP-binding</keyword>
<dbReference type="InterPro" id="IPR020806">
    <property type="entry name" value="PKS_PP-bd"/>
</dbReference>
<dbReference type="Pfam" id="PF13193">
    <property type="entry name" value="AMP-binding_C"/>
    <property type="match status" value="1"/>
</dbReference>
<dbReference type="InterPro" id="IPR029058">
    <property type="entry name" value="AB_hydrolase_fold"/>
</dbReference>
<keyword evidence="9" id="KW-1185">Reference proteome</keyword>
<comment type="similarity">
    <text evidence="1">Belongs to the ATP-dependent AMP-binding enzyme family.</text>
</comment>
<sequence>MDGLPGADHSLLHAVGVSERQSMWSDISQMQAFRLHLAERGAAWAQEHEDFHAASVRHFRAFWREFLHWSQLEHGGSVAQVCTSDTAEAALFFPSVQLNYAASLLSRRWSDDLPAVTALGGATGPVRLSRGALRHRVSALATALHQLGIRPGDHVVGVMRNDAEAVTAALAATAIGATLATAAPEMGSEAILDRFAPLRPRLLFAHLAPAPHDQGEALAQRVAAIAGALEDCATLVALDDAPIPDGLRQPVLRAAALYDTAPEADAAGWPQLPFNHPLFVLFSSGTTGRPKCIVHGAGGTLIEHVKEHRLHCDLRPGDRLFFQTGCGWMMWNWQLSALASGAEIILYSGAVTETDRFWRIVAEQQATLFGTSPPYLRMSAAAGLEPGRDLDLTALRGVLTTGSVLEEAQHLWVHRHVKPVPVQSISGGTDIIGCFVLGHPHRPEIPGQIQSRSLALDVRMRSAEGDDVPGAVGELICANPFPSRPLGFFGDTGGERFHEAYFSQNPGVWTHGDLAEITPEGGIRMHGRSDGVMKIRGIRIGPAEIYRVVCRFPEVRDAMVVAQRQPDGDRAVLALVLEQGTRLTPALVTALRRALVHEASAAHVPEVVMQVDALPVTHTGKPSEAAMRDAVNGVPVRNIAALANPGCIDALANHPGLRGNHAIDLGDRAEADTESFLRALWEELLGVSPIGRDEDFFALGGHSLLAGRLFGEIEQRRGLRLPIATLFGAPTIAALAAVLDAPQRDGTQRLVAMRAAAGSTKPPLFLVHSMAGRMLELWALQRALTTPRAVFGIEARGFESGMAAQSCVHDMAADYIRVMRTQQPQGPYTIGGYSFGGLVALEMAQQLRAAGETVEQLIIMDAMVHPARLPAPQRLSHLLTRPGRDLRALLSAPPGQRLDWIAKKLIVATDRVRVKLGQPARRLDLVGNLVEEAHLPDDLRRVRGGMLTAARNYRPQPYAGMMTLIHPEQQGNQNMLRLWRKLARGGLTVRAVQGDHFTMILPAEVASLAAALDASLAA</sequence>
<dbReference type="InterPro" id="IPR036736">
    <property type="entry name" value="ACP-like_sf"/>
</dbReference>
<evidence type="ECO:0000313" key="9">
    <source>
        <dbReference type="Proteomes" id="UP001201985"/>
    </source>
</evidence>
<feature type="domain" description="Carrier" evidence="7">
    <location>
        <begin position="668"/>
        <end position="743"/>
    </location>
</feature>
<dbReference type="Pfam" id="PF00975">
    <property type="entry name" value="Thioesterase"/>
    <property type="match status" value="1"/>
</dbReference>
<dbReference type="Gene3D" id="3.40.50.1820">
    <property type="entry name" value="alpha/beta hydrolase"/>
    <property type="match status" value="1"/>
</dbReference>
<dbReference type="Gene3D" id="1.10.1200.10">
    <property type="entry name" value="ACP-like"/>
    <property type="match status" value="1"/>
</dbReference>
<evidence type="ECO:0000259" key="7">
    <source>
        <dbReference type="PROSITE" id="PS50075"/>
    </source>
</evidence>
<keyword evidence="3" id="KW-0597">Phosphoprotein</keyword>
<dbReference type="PANTHER" id="PTHR42921">
    <property type="entry name" value="ACETOACETYL-COA SYNTHETASE"/>
    <property type="match status" value="1"/>
</dbReference>
<evidence type="ECO:0000256" key="5">
    <source>
        <dbReference type="ARBA" id="ARBA00022741"/>
    </source>
</evidence>
<dbReference type="RefSeq" id="WP_162306175.1">
    <property type="nucleotide sequence ID" value="NZ_JALBUU010000004.1"/>
</dbReference>
<gene>
    <name evidence="8" type="ORF">MON41_02615</name>
</gene>
<evidence type="ECO:0000256" key="2">
    <source>
        <dbReference type="ARBA" id="ARBA00022450"/>
    </source>
</evidence>
<dbReference type="Gene3D" id="3.40.50.12780">
    <property type="entry name" value="N-terminal domain of ligase-like"/>
    <property type="match status" value="1"/>
</dbReference>
<dbReference type="EC" id="6.2.1.16" evidence="8"/>
<keyword evidence="5" id="KW-0547">Nucleotide-binding</keyword>
<dbReference type="InterPro" id="IPR009081">
    <property type="entry name" value="PP-bd_ACP"/>
</dbReference>
<dbReference type="InterPro" id="IPR042099">
    <property type="entry name" value="ANL_N_sf"/>
</dbReference>
<evidence type="ECO:0000256" key="1">
    <source>
        <dbReference type="ARBA" id="ARBA00006432"/>
    </source>
</evidence>
<dbReference type="InterPro" id="IPR000873">
    <property type="entry name" value="AMP-dep_synth/lig_dom"/>
</dbReference>
<accession>A0ABS9W0D5</accession>
<dbReference type="InterPro" id="IPR001031">
    <property type="entry name" value="Thioesterase"/>
</dbReference>
<organism evidence="8 9">
    <name type="scientific">Teichococcus vastitatis</name>
    <dbReference type="NCBI Taxonomy" id="2307076"/>
    <lineage>
        <taxon>Bacteria</taxon>
        <taxon>Pseudomonadati</taxon>
        <taxon>Pseudomonadota</taxon>
        <taxon>Alphaproteobacteria</taxon>
        <taxon>Acetobacterales</taxon>
        <taxon>Roseomonadaceae</taxon>
        <taxon>Roseomonas</taxon>
    </lineage>
</organism>
<comment type="caution">
    <text evidence="8">The sequence shown here is derived from an EMBL/GenBank/DDBJ whole genome shotgun (WGS) entry which is preliminary data.</text>
</comment>
<dbReference type="SUPFAM" id="SSF53474">
    <property type="entry name" value="alpha/beta-Hydrolases"/>
    <property type="match status" value="1"/>
</dbReference>
<keyword evidence="2" id="KW-0596">Phosphopantetheine</keyword>
<dbReference type="Pfam" id="PF00501">
    <property type="entry name" value="AMP-binding"/>
    <property type="match status" value="1"/>
</dbReference>
<dbReference type="GO" id="GO:0030729">
    <property type="term" value="F:acetoacetate-CoA ligase activity"/>
    <property type="evidence" value="ECO:0007669"/>
    <property type="project" value="UniProtKB-EC"/>
</dbReference>
<protein>
    <submittedName>
        <fullName evidence="8">Acetoacetate--CoA ligase</fullName>
        <ecNumber evidence="8">6.2.1.16</ecNumber>
    </submittedName>
</protein>